<dbReference type="HOGENOM" id="CLU_3342545_0_0_3"/>
<proteinExistence type="predicted"/>
<dbReference type="EMBL" id="DS989847">
    <property type="protein sequence ID" value="EDX76106.1"/>
    <property type="molecule type" value="Genomic_DNA"/>
</dbReference>
<reference evidence="1" key="1">
    <citation type="submission" date="2008-07" db="EMBL/GenBank/DDBJ databases">
        <authorList>
            <person name="Tandeau de Marsac N."/>
            <person name="Ferriera S."/>
            <person name="Johnson J."/>
            <person name="Kravitz S."/>
            <person name="Beeson K."/>
            <person name="Sutton G."/>
            <person name="Rogers Y.-H."/>
            <person name="Friedman R."/>
            <person name="Frazier M."/>
            <person name="Venter J.C."/>
        </authorList>
    </citation>
    <scope>NUCLEOTIDE SEQUENCE [LARGE SCALE GENOMIC DNA]</scope>
    <source>
        <strain evidence="1">PCC 7420</strain>
    </source>
</reference>
<organism evidence="1 2">
    <name type="scientific">Coleofasciculus chthonoplastes PCC 7420</name>
    <dbReference type="NCBI Taxonomy" id="118168"/>
    <lineage>
        <taxon>Bacteria</taxon>
        <taxon>Bacillati</taxon>
        <taxon>Cyanobacteriota</taxon>
        <taxon>Cyanophyceae</taxon>
        <taxon>Coleofasciculales</taxon>
        <taxon>Coleofasciculaceae</taxon>
        <taxon>Coleofasciculus</taxon>
    </lineage>
</organism>
<evidence type="ECO:0000313" key="1">
    <source>
        <dbReference type="EMBL" id="EDX76106.1"/>
    </source>
</evidence>
<name>B4VQ86_9CYAN</name>
<protein>
    <submittedName>
        <fullName evidence="1">Uncharacterized protein</fullName>
    </submittedName>
</protein>
<evidence type="ECO:0000313" key="2">
    <source>
        <dbReference type="Proteomes" id="UP000003835"/>
    </source>
</evidence>
<accession>B4VQ86</accession>
<keyword evidence="2" id="KW-1185">Reference proteome</keyword>
<dbReference type="AlphaFoldDB" id="B4VQ86"/>
<gene>
    <name evidence="1" type="ORF">MC7420_5540</name>
</gene>
<sequence length="37" mass="4081">MTWEMVFYLILSGFNKRTDGITASHASSKTGKTGKTD</sequence>
<dbReference type="Proteomes" id="UP000003835">
    <property type="component" value="Unassembled WGS sequence"/>
</dbReference>